<evidence type="ECO:0000259" key="1">
    <source>
        <dbReference type="Pfam" id="PF23156"/>
    </source>
</evidence>
<reference evidence="2 3" key="1">
    <citation type="submission" date="2017-09" db="EMBL/GenBank/DDBJ databases">
        <title>WGS assembly of Aquilegia coerulea Goldsmith.</title>
        <authorList>
            <person name="Hodges S."/>
            <person name="Kramer E."/>
            <person name="Nordborg M."/>
            <person name="Tomkins J."/>
            <person name="Borevitz J."/>
            <person name="Derieg N."/>
            <person name="Yan J."/>
            <person name="Mihaltcheva S."/>
            <person name="Hayes R.D."/>
            <person name="Rokhsar D."/>
        </authorList>
    </citation>
    <scope>NUCLEOTIDE SEQUENCE [LARGE SCALE GENOMIC DNA]</scope>
    <source>
        <strain evidence="3">cv. Goldsmith</strain>
    </source>
</reference>
<dbReference type="PANTHER" id="PTHR33270">
    <property type="entry name" value="BNAC05G50380D PROTEIN"/>
    <property type="match status" value="1"/>
</dbReference>
<dbReference type="AlphaFoldDB" id="A0A2G5DEX1"/>
<evidence type="ECO:0000313" key="3">
    <source>
        <dbReference type="Proteomes" id="UP000230069"/>
    </source>
</evidence>
<proteinExistence type="predicted"/>
<dbReference type="InParanoid" id="A0A2G5DEX1"/>
<dbReference type="Pfam" id="PF23156">
    <property type="entry name" value="DUF7054"/>
    <property type="match status" value="1"/>
</dbReference>
<dbReference type="STRING" id="218851.A0A2G5DEX1"/>
<dbReference type="EMBL" id="KZ305038">
    <property type="protein sequence ID" value="PIA42075.1"/>
    <property type="molecule type" value="Genomic_DNA"/>
</dbReference>
<dbReference type="FunCoup" id="A0A2G5DEX1">
    <property type="interactions" value="538"/>
</dbReference>
<evidence type="ECO:0000313" key="2">
    <source>
        <dbReference type="EMBL" id="PIA42075.1"/>
    </source>
</evidence>
<accession>A0A2G5DEX1</accession>
<dbReference type="OrthoDB" id="1919859at2759"/>
<dbReference type="Proteomes" id="UP000230069">
    <property type="component" value="Unassembled WGS sequence"/>
</dbReference>
<name>A0A2G5DEX1_AQUCA</name>
<protein>
    <recommendedName>
        <fullName evidence="1">DUF7054 domain-containing protein</fullName>
    </recommendedName>
</protein>
<dbReference type="InterPro" id="IPR040358">
    <property type="entry name" value="At4g22758-like"/>
</dbReference>
<sequence>MMMQKVKKNSGKGNRLLISINVLGSAGPLRFLVNEEELVAAVIETAVRNYAREGRLPILRSDLNNFLLYSANSGTDGKSLSPWETIGSRGGRNFVLCKKTPIAVVVNAAKPPKKTVKMTGECC</sequence>
<dbReference type="PANTHER" id="PTHR33270:SF18">
    <property type="entry name" value="OS02G0324700 PROTEIN"/>
    <property type="match status" value="1"/>
</dbReference>
<gene>
    <name evidence="2" type="ORF">AQUCO_02100139v1</name>
</gene>
<keyword evidence="3" id="KW-1185">Reference proteome</keyword>
<organism evidence="2 3">
    <name type="scientific">Aquilegia coerulea</name>
    <name type="common">Rocky mountain columbine</name>
    <dbReference type="NCBI Taxonomy" id="218851"/>
    <lineage>
        <taxon>Eukaryota</taxon>
        <taxon>Viridiplantae</taxon>
        <taxon>Streptophyta</taxon>
        <taxon>Embryophyta</taxon>
        <taxon>Tracheophyta</taxon>
        <taxon>Spermatophyta</taxon>
        <taxon>Magnoliopsida</taxon>
        <taxon>Ranunculales</taxon>
        <taxon>Ranunculaceae</taxon>
        <taxon>Thalictroideae</taxon>
        <taxon>Aquilegia</taxon>
    </lineage>
</organism>
<dbReference type="InterPro" id="IPR055482">
    <property type="entry name" value="DUF7054"/>
</dbReference>
<feature type="domain" description="DUF7054" evidence="1">
    <location>
        <begin position="13"/>
        <end position="97"/>
    </location>
</feature>